<dbReference type="InterPro" id="IPR003538">
    <property type="entry name" value="TonB"/>
</dbReference>
<reference evidence="13" key="3">
    <citation type="submission" date="2023-01" db="EMBL/GenBank/DDBJ databases">
        <title>Human gut microbiome strain richness.</title>
        <authorList>
            <person name="Chen-Liaw A."/>
        </authorList>
    </citation>
    <scope>NUCLEOTIDE SEQUENCE</scope>
    <source>
        <strain evidence="13">RTP21484st1_B7_RTP21484_190118</strain>
    </source>
</reference>
<dbReference type="Proteomes" id="UP001199750">
    <property type="component" value="Unassembled WGS sequence"/>
</dbReference>
<dbReference type="GO" id="GO:0030288">
    <property type="term" value="C:outer membrane-bounded periplasmic space"/>
    <property type="evidence" value="ECO:0007669"/>
    <property type="project" value="InterPro"/>
</dbReference>
<evidence type="ECO:0000256" key="7">
    <source>
        <dbReference type="ARBA" id="ARBA00022927"/>
    </source>
</evidence>
<reference evidence="16 17" key="1">
    <citation type="submission" date="2018-08" db="EMBL/GenBank/DDBJ databases">
        <title>A genome reference for cultivated species of the human gut microbiota.</title>
        <authorList>
            <person name="Zou Y."/>
            <person name="Xue W."/>
            <person name="Luo G."/>
        </authorList>
    </citation>
    <scope>NUCLEOTIDE SEQUENCE [LARGE SCALE GENOMIC DNA]</scope>
    <source>
        <strain evidence="14 16">AF14-6AC</strain>
        <strain evidence="15 17">OF03-11</strain>
    </source>
</reference>
<keyword evidence="4" id="KW-1003">Cell membrane</keyword>
<dbReference type="EMBL" id="QRYW01000039">
    <property type="protein sequence ID" value="RGV20565.1"/>
    <property type="molecule type" value="Genomic_DNA"/>
</dbReference>
<comment type="similarity">
    <text evidence="2">Belongs to the TonB family.</text>
</comment>
<keyword evidence="5" id="KW-0997">Cell inner membrane</keyword>
<dbReference type="GeneID" id="61276090"/>
<evidence type="ECO:0000256" key="4">
    <source>
        <dbReference type="ARBA" id="ARBA00022475"/>
    </source>
</evidence>
<dbReference type="PANTHER" id="PTHR33446">
    <property type="entry name" value="PROTEIN TONB-RELATED"/>
    <property type="match status" value="1"/>
</dbReference>
<dbReference type="EMBL" id="JAQMRD010000032">
    <property type="protein sequence ID" value="MDB9224830.1"/>
    <property type="molecule type" value="Genomic_DNA"/>
</dbReference>
<dbReference type="InterPro" id="IPR006260">
    <property type="entry name" value="TonB/TolA_C"/>
</dbReference>
<dbReference type="GO" id="GO:0015891">
    <property type="term" value="P:siderophore transport"/>
    <property type="evidence" value="ECO:0007669"/>
    <property type="project" value="InterPro"/>
</dbReference>
<dbReference type="GO" id="GO:0055085">
    <property type="term" value="P:transmembrane transport"/>
    <property type="evidence" value="ECO:0007669"/>
    <property type="project" value="InterPro"/>
</dbReference>
<evidence type="ECO:0000313" key="16">
    <source>
        <dbReference type="Proteomes" id="UP000283426"/>
    </source>
</evidence>
<dbReference type="PRINTS" id="PR01374">
    <property type="entry name" value="TONBPROTEIN"/>
</dbReference>
<evidence type="ECO:0000313" key="17">
    <source>
        <dbReference type="Proteomes" id="UP000284434"/>
    </source>
</evidence>
<dbReference type="GO" id="GO:0031992">
    <property type="term" value="F:energy transducer activity"/>
    <property type="evidence" value="ECO:0007669"/>
    <property type="project" value="InterPro"/>
</dbReference>
<evidence type="ECO:0000256" key="9">
    <source>
        <dbReference type="ARBA" id="ARBA00023136"/>
    </source>
</evidence>
<comment type="subcellular location">
    <subcellularLocation>
        <location evidence="1">Cell inner membrane</location>
        <topology evidence="1">Single-pass membrane protein</topology>
        <orientation evidence="1">Periplasmic side</orientation>
    </subcellularLocation>
</comment>
<dbReference type="Proteomes" id="UP000284434">
    <property type="component" value="Unassembled WGS sequence"/>
</dbReference>
<sequence length="230" mass="25586">MEIKKSPKADLEGKKGVFFEIGLTLALAVLLFAFEWKSSTEQVTPFQTPAEEQIEDEIIPITQQMLKPPPPPPPAPKLTDLIDIVEDDTNIDDDLEILDAEDQSENQVIENVADFGEYGEENTGESEIFQVVEDMPSFPGGNVSKWIAKNVKYPVLAMENGIQGKVFIQFVIERDGSITDVKVARGVDASLDKEAVRVVQSMPKWKPGKQRGKPVRVAYTLPINFQLSNN</sequence>
<keyword evidence="7" id="KW-0653">Protein transport</keyword>
<keyword evidence="3" id="KW-0813">Transport</keyword>
<dbReference type="InterPro" id="IPR037682">
    <property type="entry name" value="TonB_C"/>
</dbReference>
<dbReference type="RefSeq" id="WP_013613032.1">
    <property type="nucleotide sequence ID" value="NZ_CABJFF010000010.1"/>
</dbReference>
<dbReference type="SUPFAM" id="SSF74653">
    <property type="entry name" value="TolA/TonB C-terminal domain"/>
    <property type="match status" value="1"/>
</dbReference>
<dbReference type="NCBIfam" id="TIGR01352">
    <property type="entry name" value="tonB_Cterm"/>
    <property type="match status" value="1"/>
</dbReference>
<accession>A0A3D4ZCX7</accession>
<keyword evidence="6 10" id="KW-0812">Transmembrane</keyword>
<dbReference type="Proteomes" id="UP001212263">
    <property type="component" value="Unassembled WGS sequence"/>
</dbReference>
<evidence type="ECO:0000256" key="1">
    <source>
        <dbReference type="ARBA" id="ARBA00004383"/>
    </source>
</evidence>
<dbReference type="Proteomes" id="UP000283426">
    <property type="component" value="Unassembled WGS sequence"/>
</dbReference>
<evidence type="ECO:0000313" key="14">
    <source>
        <dbReference type="EMBL" id="RGV20565.1"/>
    </source>
</evidence>
<dbReference type="OMA" id="PTQARRM"/>
<feature type="domain" description="TonB C-terminal" evidence="11">
    <location>
        <begin position="138"/>
        <end position="230"/>
    </location>
</feature>
<evidence type="ECO:0000313" key="13">
    <source>
        <dbReference type="EMBL" id="MDB9224830.1"/>
    </source>
</evidence>
<gene>
    <name evidence="14" type="ORF">DWW24_16040</name>
    <name evidence="15" type="ORF">DXA53_00145</name>
    <name evidence="12" type="ORF">L0P03_00150</name>
    <name evidence="13" type="ORF">PN645_17775</name>
</gene>
<evidence type="ECO:0000256" key="2">
    <source>
        <dbReference type="ARBA" id="ARBA00006555"/>
    </source>
</evidence>
<evidence type="ECO:0000259" key="11">
    <source>
        <dbReference type="PROSITE" id="PS52015"/>
    </source>
</evidence>
<dbReference type="InterPro" id="IPR051045">
    <property type="entry name" value="TonB-dependent_transducer"/>
</dbReference>
<dbReference type="Pfam" id="PF03544">
    <property type="entry name" value="TonB_C"/>
    <property type="match status" value="1"/>
</dbReference>
<evidence type="ECO:0000256" key="6">
    <source>
        <dbReference type="ARBA" id="ARBA00022692"/>
    </source>
</evidence>
<dbReference type="EMBL" id="QSCO01000001">
    <property type="protein sequence ID" value="RGY09751.1"/>
    <property type="molecule type" value="Genomic_DNA"/>
</dbReference>
<reference evidence="12" key="2">
    <citation type="submission" date="2022-01" db="EMBL/GenBank/DDBJ databases">
        <title>Collection of gut derived symbiotic bacterial strains cultured from healthy donors.</title>
        <authorList>
            <person name="Lin H."/>
            <person name="Kohout C."/>
            <person name="Waligurski E."/>
            <person name="Pamer E.G."/>
        </authorList>
    </citation>
    <scope>NUCLEOTIDE SEQUENCE</scope>
    <source>
        <strain evidence="12">DFI.1.149</strain>
    </source>
</reference>
<dbReference type="FunFam" id="3.30.1150.10:FF:000002">
    <property type="entry name" value="Energy transducer TonB"/>
    <property type="match status" value="1"/>
</dbReference>
<evidence type="ECO:0000313" key="15">
    <source>
        <dbReference type="EMBL" id="RGY09751.1"/>
    </source>
</evidence>
<dbReference type="PANTHER" id="PTHR33446:SF2">
    <property type="entry name" value="PROTEIN TONB"/>
    <property type="match status" value="1"/>
</dbReference>
<organism evidence="14 16">
    <name type="scientific">Odoribacter splanchnicus</name>
    <dbReference type="NCBI Taxonomy" id="28118"/>
    <lineage>
        <taxon>Bacteria</taxon>
        <taxon>Pseudomonadati</taxon>
        <taxon>Bacteroidota</taxon>
        <taxon>Bacteroidia</taxon>
        <taxon>Bacteroidales</taxon>
        <taxon>Odoribacteraceae</taxon>
        <taxon>Odoribacter</taxon>
    </lineage>
</organism>
<dbReference type="AlphaFoldDB" id="A0A3D4ZCX7"/>
<feature type="transmembrane region" description="Helical" evidence="10">
    <location>
        <begin position="16"/>
        <end position="34"/>
    </location>
</feature>
<name>A0A3D4ZCX7_9BACT</name>
<comment type="caution">
    <text evidence="14">The sequence shown here is derived from an EMBL/GenBank/DDBJ whole genome shotgun (WGS) entry which is preliminary data.</text>
</comment>
<proteinExistence type="inferred from homology"/>
<dbReference type="GO" id="GO:0015031">
    <property type="term" value="P:protein transport"/>
    <property type="evidence" value="ECO:0007669"/>
    <property type="project" value="UniProtKB-KW"/>
</dbReference>
<evidence type="ECO:0000256" key="10">
    <source>
        <dbReference type="SAM" id="Phobius"/>
    </source>
</evidence>
<keyword evidence="9 10" id="KW-0472">Membrane</keyword>
<dbReference type="GO" id="GO:0098797">
    <property type="term" value="C:plasma membrane protein complex"/>
    <property type="evidence" value="ECO:0007669"/>
    <property type="project" value="TreeGrafter"/>
</dbReference>
<evidence type="ECO:0000256" key="5">
    <source>
        <dbReference type="ARBA" id="ARBA00022519"/>
    </source>
</evidence>
<dbReference type="Gene3D" id="3.30.1150.10">
    <property type="match status" value="1"/>
</dbReference>
<evidence type="ECO:0000256" key="8">
    <source>
        <dbReference type="ARBA" id="ARBA00022989"/>
    </source>
</evidence>
<evidence type="ECO:0000313" key="12">
    <source>
        <dbReference type="EMBL" id="MCG4958270.1"/>
    </source>
</evidence>
<keyword evidence="8 10" id="KW-1133">Transmembrane helix</keyword>
<evidence type="ECO:0000256" key="3">
    <source>
        <dbReference type="ARBA" id="ARBA00022448"/>
    </source>
</evidence>
<dbReference type="PROSITE" id="PS52015">
    <property type="entry name" value="TONB_CTD"/>
    <property type="match status" value="1"/>
</dbReference>
<dbReference type="EMBL" id="JAKNDN010000001">
    <property type="protein sequence ID" value="MCG4958270.1"/>
    <property type="molecule type" value="Genomic_DNA"/>
</dbReference>
<protein>
    <submittedName>
        <fullName evidence="14">Energy transducer TonB</fullName>
    </submittedName>
</protein>